<comment type="catalytic activity">
    <reaction evidence="1">
        <text>S-ubiquitinyl-[E2 ubiquitin-conjugating enzyme]-L-cysteine + [acceptor protein]-L-lysine = [E2 ubiquitin-conjugating enzyme]-L-cysteine + N(6)-ubiquitinyl-[acceptor protein]-L-lysine.</text>
        <dbReference type="EC" id="2.3.2.27"/>
    </reaction>
</comment>
<keyword evidence="8" id="KW-0812">Transmembrane</keyword>
<keyword evidence="10" id="KW-1185">Reference proteome</keyword>
<evidence type="ECO:0000256" key="1">
    <source>
        <dbReference type="ARBA" id="ARBA00000900"/>
    </source>
</evidence>
<dbReference type="GO" id="GO:0061630">
    <property type="term" value="F:ubiquitin protein ligase activity"/>
    <property type="evidence" value="ECO:0007669"/>
    <property type="project" value="UniProtKB-EC"/>
</dbReference>
<dbReference type="Gene3D" id="3.30.40.10">
    <property type="entry name" value="Zinc/RING finger domain, C3HC4 (zinc finger)"/>
    <property type="match status" value="1"/>
</dbReference>
<evidence type="ECO:0000256" key="2">
    <source>
        <dbReference type="ARBA" id="ARBA00012483"/>
    </source>
</evidence>
<evidence type="ECO:0000256" key="6">
    <source>
        <dbReference type="ARBA" id="ARBA00024209"/>
    </source>
</evidence>
<gene>
    <name evidence="11" type="primary">LOC109716621</name>
</gene>
<evidence type="ECO:0000259" key="9">
    <source>
        <dbReference type="PROSITE" id="PS50089"/>
    </source>
</evidence>
<keyword evidence="4 7" id="KW-0863">Zinc-finger</keyword>
<organism evidence="10 11">
    <name type="scientific">Ananas comosus</name>
    <name type="common">Pineapple</name>
    <name type="synonym">Ananas ananas</name>
    <dbReference type="NCBI Taxonomy" id="4615"/>
    <lineage>
        <taxon>Eukaryota</taxon>
        <taxon>Viridiplantae</taxon>
        <taxon>Streptophyta</taxon>
        <taxon>Embryophyta</taxon>
        <taxon>Tracheophyta</taxon>
        <taxon>Spermatophyta</taxon>
        <taxon>Magnoliopsida</taxon>
        <taxon>Liliopsida</taxon>
        <taxon>Poales</taxon>
        <taxon>Bromeliaceae</taxon>
        <taxon>Bromelioideae</taxon>
        <taxon>Ananas</taxon>
    </lineage>
</organism>
<dbReference type="PANTHER" id="PTHR14155:SF627">
    <property type="entry name" value="OS06G0192800 PROTEIN"/>
    <property type="match status" value="1"/>
</dbReference>
<name>A0A6P5FPZ4_ANACO</name>
<evidence type="ECO:0000313" key="10">
    <source>
        <dbReference type="Proteomes" id="UP000515123"/>
    </source>
</evidence>
<dbReference type="EC" id="2.3.2.27" evidence="2"/>
<dbReference type="Pfam" id="PF13639">
    <property type="entry name" value="zf-RING_2"/>
    <property type="match status" value="1"/>
</dbReference>
<dbReference type="Proteomes" id="UP000515123">
    <property type="component" value="Linkage group 10"/>
</dbReference>
<evidence type="ECO:0000256" key="7">
    <source>
        <dbReference type="PROSITE-ProRule" id="PRU00175"/>
    </source>
</evidence>
<evidence type="ECO:0000256" key="8">
    <source>
        <dbReference type="SAM" id="Phobius"/>
    </source>
</evidence>
<evidence type="ECO:0000256" key="4">
    <source>
        <dbReference type="ARBA" id="ARBA00022771"/>
    </source>
</evidence>
<dbReference type="PROSITE" id="PS50089">
    <property type="entry name" value="ZF_RING_2"/>
    <property type="match status" value="1"/>
</dbReference>
<protein>
    <recommendedName>
        <fullName evidence="2">RING-type E3 ubiquitin transferase</fullName>
        <ecNumber evidence="2">2.3.2.27</ecNumber>
    </recommendedName>
</protein>
<keyword evidence="8" id="KW-0472">Membrane</keyword>
<dbReference type="PANTHER" id="PTHR14155">
    <property type="entry name" value="RING FINGER DOMAIN-CONTAINING"/>
    <property type="match status" value="1"/>
</dbReference>
<keyword evidence="3" id="KW-0479">Metal-binding</keyword>
<evidence type="ECO:0000256" key="5">
    <source>
        <dbReference type="ARBA" id="ARBA00022833"/>
    </source>
</evidence>
<dbReference type="CDD" id="cd16461">
    <property type="entry name" value="RING-H2_EL5-like"/>
    <property type="match status" value="1"/>
</dbReference>
<evidence type="ECO:0000313" key="11">
    <source>
        <dbReference type="RefSeq" id="XP_020097747.1"/>
    </source>
</evidence>
<proteinExistence type="inferred from homology"/>
<feature type="transmembrane region" description="Helical" evidence="8">
    <location>
        <begin position="14"/>
        <end position="40"/>
    </location>
</feature>
<dbReference type="SUPFAM" id="SSF57850">
    <property type="entry name" value="RING/U-box"/>
    <property type="match status" value="1"/>
</dbReference>
<dbReference type="OrthoDB" id="8062037at2759"/>
<dbReference type="InterPro" id="IPR053238">
    <property type="entry name" value="RING-H2_zinc_finger"/>
</dbReference>
<dbReference type="GeneID" id="109716621"/>
<evidence type="ECO:0000256" key="3">
    <source>
        <dbReference type="ARBA" id="ARBA00022723"/>
    </source>
</evidence>
<dbReference type="RefSeq" id="XP_020097747.1">
    <property type="nucleotide sequence ID" value="XM_020242158.1"/>
</dbReference>
<dbReference type="GO" id="GO:0008270">
    <property type="term" value="F:zinc ion binding"/>
    <property type="evidence" value="ECO:0007669"/>
    <property type="project" value="UniProtKB-KW"/>
</dbReference>
<keyword evidence="8" id="KW-1133">Transmembrane helix</keyword>
<dbReference type="AlphaFoldDB" id="A0A6P5FPZ4"/>
<reference evidence="10" key="1">
    <citation type="journal article" date="2015" name="Nat. Genet.">
        <title>The pineapple genome and the evolution of CAM photosynthesis.</title>
        <authorList>
            <person name="Ming R."/>
            <person name="VanBuren R."/>
            <person name="Wai C.M."/>
            <person name="Tang H."/>
            <person name="Schatz M.C."/>
            <person name="Bowers J.E."/>
            <person name="Lyons E."/>
            <person name="Wang M.L."/>
            <person name="Chen J."/>
            <person name="Biggers E."/>
            <person name="Zhang J."/>
            <person name="Huang L."/>
            <person name="Zhang L."/>
            <person name="Miao W."/>
            <person name="Zhang J."/>
            <person name="Ye Z."/>
            <person name="Miao C."/>
            <person name="Lin Z."/>
            <person name="Wang H."/>
            <person name="Zhou H."/>
            <person name="Yim W.C."/>
            <person name="Priest H.D."/>
            <person name="Zheng C."/>
            <person name="Woodhouse M."/>
            <person name="Edger P.P."/>
            <person name="Guyot R."/>
            <person name="Guo H.B."/>
            <person name="Guo H."/>
            <person name="Zheng G."/>
            <person name="Singh R."/>
            <person name="Sharma A."/>
            <person name="Min X."/>
            <person name="Zheng Y."/>
            <person name="Lee H."/>
            <person name="Gurtowski J."/>
            <person name="Sedlazeck F.J."/>
            <person name="Harkess A."/>
            <person name="McKain M.R."/>
            <person name="Liao Z."/>
            <person name="Fang J."/>
            <person name="Liu J."/>
            <person name="Zhang X."/>
            <person name="Zhang Q."/>
            <person name="Hu W."/>
            <person name="Qin Y."/>
            <person name="Wang K."/>
            <person name="Chen L.Y."/>
            <person name="Shirley N."/>
            <person name="Lin Y.R."/>
            <person name="Liu L.Y."/>
            <person name="Hernandez A.G."/>
            <person name="Wright C.L."/>
            <person name="Bulone V."/>
            <person name="Tuskan G.A."/>
            <person name="Heath K."/>
            <person name="Zee F."/>
            <person name="Moore P.H."/>
            <person name="Sunkar R."/>
            <person name="Leebens-Mack J.H."/>
            <person name="Mockler T."/>
            <person name="Bennetzen J.L."/>
            <person name="Freeling M."/>
            <person name="Sankoff D."/>
            <person name="Paterson A.H."/>
            <person name="Zhu X."/>
            <person name="Yang X."/>
            <person name="Smith J.A."/>
            <person name="Cushman J.C."/>
            <person name="Paull R.E."/>
            <person name="Yu Q."/>
        </authorList>
    </citation>
    <scope>NUCLEOTIDE SEQUENCE [LARGE SCALE GENOMIC DNA]</scope>
    <source>
        <strain evidence="10">cv. F153</strain>
    </source>
</reference>
<accession>A0A6P5FPZ4</accession>
<sequence>MSSDVQNTSSCCSFLGAVATVFAVFFVLLILFLCACYILLRRCRQAAAADALDDDPPPPADGLDPSAIASLPSFAYYSTGGSSRAGSGDGGRDKASAVVVDCSVCLDAVEEGATVRLLPSCMHLFHQECIDVWLSLHATCPVCRANPEPKRAAVARLDCLYIGGDMSAFDGEGNSRGGREGGVVGVGAWGGGPIGMSNMSMEGRI</sequence>
<comment type="similarity">
    <text evidence="6">Belongs to the RING-type zinc finger family. ATL subfamily.</text>
</comment>
<dbReference type="InterPro" id="IPR013083">
    <property type="entry name" value="Znf_RING/FYVE/PHD"/>
</dbReference>
<dbReference type="InterPro" id="IPR001841">
    <property type="entry name" value="Znf_RING"/>
</dbReference>
<reference evidence="11" key="2">
    <citation type="submission" date="2025-08" db="UniProtKB">
        <authorList>
            <consortium name="RefSeq"/>
        </authorList>
    </citation>
    <scope>IDENTIFICATION</scope>
    <source>
        <tissue evidence="11">Leaf</tissue>
    </source>
</reference>
<keyword evidence="5" id="KW-0862">Zinc</keyword>
<dbReference type="SMART" id="SM00184">
    <property type="entry name" value="RING"/>
    <property type="match status" value="1"/>
</dbReference>
<feature type="domain" description="RING-type" evidence="9">
    <location>
        <begin position="102"/>
        <end position="144"/>
    </location>
</feature>